<dbReference type="GO" id="GO:0000472">
    <property type="term" value="P:endonucleolytic cleavage to generate mature 5'-end of SSU-rRNA from (SSU-rRNA, 5.8S rRNA, LSU-rRNA)"/>
    <property type="evidence" value="ECO:0007669"/>
    <property type="project" value="TreeGrafter"/>
</dbReference>
<dbReference type="AlphaFoldDB" id="A0A9J6FJU3"/>
<dbReference type="Pfam" id="PF22493">
    <property type="entry name" value="PUF_NOP9"/>
    <property type="match status" value="1"/>
</dbReference>
<dbReference type="InterPro" id="IPR011989">
    <property type="entry name" value="ARM-like"/>
</dbReference>
<comment type="caution">
    <text evidence="2">The sequence shown here is derived from an EMBL/GenBank/DDBJ whole genome shotgun (WGS) entry which is preliminary data.</text>
</comment>
<dbReference type="OrthoDB" id="9987665at2759"/>
<dbReference type="EMBL" id="JABSTR010000001">
    <property type="protein sequence ID" value="KAH9362633.1"/>
    <property type="molecule type" value="Genomic_DNA"/>
</dbReference>
<accession>A0A9J6FJU3</accession>
<dbReference type="GO" id="GO:0030688">
    <property type="term" value="C:preribosome, small subunit precursor"/>
    <property type="evidence" value="ECO:0007669"/>
    <property type="project" value="TreeGrafter"/>
</dbReference>
<protein>
    <submittedName>
        <fullName evidence="2">Uncharacterized protein</fullName>
    </submittedName>
</protein>
<dbReference type="SUPFAM" id="SSF48371">
    <property type="entry name" value="ARM repeat"/>
    <property type="match status" value="1"/>
</dbReference>
<dbReference type="InterPro" id="IPR016024">
    <property type="entry name" value="ARM-type_fold"/>
</dbReference>
<dbReference type="InterPro" id="IPR040000">
    <property type="entry name" value="NOP9"/>
</dbReference>
<dbReference type="GO" id="GO:0000056">
    <property type="term" value="P:ribosomal small subunit export from nucleus"/>
    <property type="evidence" value="ECO:0007669"/>
    <property type="project" value="TreeGrafter"/>
</dbReference>
<dbReference type="GO" id="GO:0000447">
    <property type="term" value="P:endonucleolytic cleavage in ITS1 to separate SSU-rRNA from 5.8S rRNA and LSU-rRNA from tricistronic rRNA transcript (SSU-rRNA, 5.8S rRNA, LSU-rRNA)"/>
    <property type="evidence" value="ECO:0007669"/>
    <property type="project" value="TreeGrafter"/>
</dbReference>
<dbReference type="GO" id="GO:0000480">
    <property type="term" value="P:endonucleolytic cleavage in 5'-ETS of tricistronic rRNA transcript (SSU-rRNA, 5.8S rRNA, LSU-rRNA)"/>
    <property type="evidence" value="ECO:0007669"/>
    <property type="project" value="TreeGrafter"/>
</dbReference>
<dbReference type="PANTHER" id="PTHR13102">
    <property type="entry name" value="NUCLEOLAR PROTEIN 9"/>
    <property type="match status" value="1"/>
</dbReference>
<dbReference type="GO" id="GO:0005730">
    <property type="term" value="C:nucleolus"/>
    <property type="evidence" value="ECO:0007669"/>
    <property type="project" value="TreeGrafter"/>
</dbReference>
<sequence>MLECSTSETPMSAAVVERFKPARGGLRDLPHGLPRLQPPGWICQNIQPTLFMENVAAQTLGKEVELSCDESTSDCMQMLLINTRDPSVLERFMASFLDHLQLVCTHHAGAYVMQTLLEAALRFLQHPSDVSRSSFV</sequence>
<organism evidence="2 3">
    <name type="scientific">Haemaphysalis longicornis</name>
    <name type="common">Bush tick</name>
    <dbReference type="NCBI Taxonomy" id="44386"/>
    <lineage>
        <taxon>Eukaryota</taxon>
        <taxon>Metazoa</taxon>
        <taxon>Ecdysozoa</taxon>
        <taxon>Arthropoda</taxon>
        <taxon>Chelicerata</taxon>
        <taxon>Arachnida</taxon>
        <taxon>Acari</taxon>
        <taxon>Parasitiformes</taxon>
        <taxon>Ixodida</taxon>
        <taxon>Ixodoidea</taxon>
        <taxon>Ixodidae</taxon>
        <taxon>Haemaphysalinae</taxon>
        <taxon>Haemaphysalis</taxon>
    </lineage>
</organism>
<dbReference type="InterPro" id="IPR001313">
    <property type="entry name" value="Pumilio_RNA-bd_rpt"/>
</dbReference>
<dbReference type="Gene3D" id="1.25.10.10">
    <property type="entry name" value="Leucine-rich Repeat Variant"/>
    <property type="match status" value="1"/>
</dbReference>
<name>A0A9J6FJU3_HAELO</name>
<dbReference type="GO" id="GO:0003723">
    <property type="term" value="F:RNA binding"/>
    <property type="evidence" value="ECO:0007669"/>
    <property type="project" value="InterPro"/>
</dbReference>
<dbReference type="Proteomes" id="UP000821853">
    <property type="component" value="Chromosome 1"/>
</dbReference>
<proteinExistence type="predicted"/>
<reference evidence="2 3" key="1">
    <citation type="journal article" date="2020" name="Cell">
        <title>Large-Scale Comparative Analyses of Tick Genomes Elucidate Their Genetic Diversity and Vector Capacities.</title>
        <authorList>
            <consortium name="Tick Genome and Microbiome Consortium (TIGMIC)"/>
            <person name="Jia N."/>
            <person name="Wang J."/>
            <person name="Shi W."/>
            <person name="Du L."/>
            <person name="Sun Y."/>
            <person name="Zhan W."/>
            <person name="Jiang J.F."/>
            <person name="Wang Q."/>
            <person name="Zhang B."/>
            <person name="Ji P."/>
            <person name="Bell-Sakyi L."/>
            <person name="Cui X.M."/>
            <person name="Yuan T.T."/>
            <person name="Jiang B.G."/>
            <person name="Yang W.F."/>
            <person name="Lam T.T."/>
            <person name="Chang Q.C."/>
            <person name="Ding S.J."/>
            <person name="Wang X.J."/>
            <person name="Zhu J.G."/>
            <person name="Ruan X.D."/>
            <person name="Zhao L."/>
            <person name="Wei J.T."/>
            <person name="Ye R.Z."/>
            <person name="Que T.C."/>
            <person name="Du C.H."/>
            <person name="Zhou Y.H."/>
            <person name="Cheng J.X."/>
            <person name="Dai P.F."/>
            <person name="Guo W.B."/>
            <person name="Han X.H."/>
            <person name="Huang E.J."/>
            <person name="Li L.F."/>
            <person name="Wei W."/>
            <person name="Gao Y.C."/>
            <person name="Liu J.Z."/>
            <person name="Shao H.Z."/>
            <person name="Wang X."/>
            <person name="Wang C.C."/>
            <person name="Yang T.C."/>
            <person name="Huo Q.B."/>
            <person name="Li W."/>
            <person name="Chen H.Y."/>
            <person name="Chen S.E."/>
            <person name="Zhou L.G."/>
            <person name="Ni X.B."/>
            <person name="Tian J.H."/>
            <person name="Sheng Y."/>
            <person name="Liu T."/>
            <person name="Pan Y.S."/>
            <person name="Xia L.Y."/>
            <person name="Li J."/>
            <person name="Zhao F."/>
            <person name="Cao W.C."/>
        </authorList>
    </citation>
    <scope>NUCLEOTIDE SEQUENCE [LARGE SCALE GENOMIC DNA]</scope>
    <source>
        <strain evidence="2">HaeL-2018</strain>
    </source>
</reference>
<gene>
    <name evidence="2" type="ORF">HPB48_001270</name>
</gene>
<keyword evidence="3" id="KW-1185">Reference proteome</keyword>
<evidence type="ECO:0000256" key="1">
    <source>
        <dbReference type="ARBA" id="ARBA00022737"/>
    </source>
</evidence>
<keyword evidence="1" id="KW-0677">Repeat</keyword>
<evidence type="ECO:0000313" key="3">
    <source>
        <dbReference type="Proteomes" id="UP000821853"/>
    </source>
</evidence>
<dbReference type="GO" id="GO:0030686">
    <property type="term" value="C:90S preribosome"/>
    <property type="evidence" value="ECO:0007669"/>
    <property type="project" value="TreeGrafter"/>
</dbReference>
<evidence type="ECO:0000313" key="2">
    <source>
        <dbReference type="EMBL" id="KAH9362633.1"/>
    </source>
</evidence>
<dbReference type="PANTHER" id="PTHR13102:SF0">
    <property type="entry name" value="NUCLEOLAR PROTEIN 9"/>
    <property type="match status" value="1"/>
</dbReference>
<dbReference type="VEuPathDB" id="VectorBase:HLOH_058399"/>